<proteinExistence type="predicted"/>
<protein>
    <recommendedName>
        <fullName evidence="2">C2H2-type domain-containing protein</fullName>
    </recommendedName>
</protein>
<reference evidence="3" key="1">
    <citation type="submission" date="2021-12" db="EMBL/GenBank/DDBJ databases">
        <authorList>
            <person name="King R."/>
        </authorList>
    </citation>
    <scope>NUCLEOTIDE SEQUENCE</scope>
</reference>
<feature type="compositionally biased region" description="Polar residues" evidence="1">
    <location>
        <begin position="14"/>
        <end position="30"/>
    </location>
</feature>
<evidence type="ECO:0000313" key="3">
    <source>
        <dbReference type="EMBL" id="CAH0403954.1"/>
    </source>
</evidence>
<name>A0ABN8B421_CHISP</name>
<evidence type="ECO:0000313" key="4">
    <source>
        <dbReference type="Proteomes" id="UP001153292"/>
    </source>
</evidence>
<sequence length="383" mass="43370">MFCVQETENPHTDPFSNSDQDPLSNPNQSESSDEEPTAKRLKTSYNSPSLNLKVYQIPAFNTPKSLSIFPSAPTTTLPKFVNNPLNLANPLALNSSIVNNANSIVKNLQSRYSLPAKLTITPVQTPHKTDTAEVVRYKKNGEIAKKRGPPKGYKRKPKTDLSMSLTNVSNVALLQAQNTILTSLLAASNTTLSLPSSMPGPSILPQLVIPQEPIKVPEGTELLQLELDPEDWFPAEPYKMIFSRKKNPKWKSFPHRCEHCFKGYRVVSTLLAHAAERHGSVPRELAIPCPCCPHVSTRRKHHKKHLETHEGKRHRIFCLYCLPPADPSEPHVKESLKYPFDKFPQYWYASEESLRLHKKRKHPYAAMYNYNWFGTWLDGMPNS</sequence>
<dbReference type="Proteomes" id="UP001153292">
    <property type="component" value="Chromosome 26"/>
</dbReference>
<organism evidence="3 4">
    <name type="scientific">Chilo suppressalis</name>
    <name type="common">Asiatic rice borer moth</name>
    <dbReference type="NCBI Taxonomy" id="168631"/>
    <lineage>
        <taxon>Eukaryota</taxon>
        <taxon>Metazoa</taxon>
        <taxon>Ecdysozoa</taxon>
        <taxon>Arthropoda</taxon>
        <taxon>Hexapoda</taxon>
        <taxon>Insecta</taxon>
        <taxon>Pterygota</taxon>
        <taxon>Neoptera</taxon>
        <taxon>Endopterygota</taxon>
        <taxon>Lepidoptera</taxon>
        <taxon>Glossata</taxon>
        <taxon>Ditrysia</taxon>
        <taxon>Pyraloidea</taxon>
        <taxon>Crambidae</taxon>
        <taxon>Crambinae</taxon>
        <taxon>Chilo</taxon>
    </lineage>
</organism>
<gene>
    <name evidence="3" type="ORF">CHILSU_LOCUS7250</name>
</gene>
<keyword evidence="4" id="KW-1185">Reference proteome</keyword>
<feature type="domain" description="C2H2-type" evidence="2">
    <location>
        <begin position="257"/>
        <end position="278"/>
    </location>
</feature>
<dbReference type="PROSITE" id="PS00028">
    <property type="entry name" value="ZINC_FINGER_C2H2_1"/>
    <property type="match status" value="1"/>
</dbReference>
<evidence type="ECO:0000259" key="2">
    <source>
        <dbReference type="PROSITE" id="PS00028"/>
    </source>
</evidence>
<accession>A0ABN8B421</accession>
<dbReference type="InterPro" id="IPR013087">
    <property type="entry name" value="Znf_C2H2_type"/>
</dbReference>
<evidence type="ECO:0000256" key="1">
    <source>
        <dbReference type="SAM" id="MobiDB-lite"/>
    </source>
</evidence>
<dbReference type="EMBL" id="OU963919">
    <property type="protein sequence ID" value="CAH0403954.1"/>
    <property type="molecule type" value="Genomic_DNA"/>
</dbReference>
<feature type="region of interest" description="Disordered" evidence="1">
    <location>
        <begin position="1"/>
        <end position="40"/>
    </location>
</feature>